<gene>
    <name evidence="2" type="ORF">I6U48_03325</name>
</gene>
<keyword evidence="1" id="KW-1133">Transmembrane helix</keyword>
<dbReference type="Proteomes" id="UP000694308">
    <property type="component" value="Unassembled WGS sequence"/>
</dbReference>
<dbReference type="RefSeq" id="WP_218318982.1">
    <property type="nucleotide sequence ID" value="NZ_JAEEGC010000014.1"/>
</dbReference>
<evidence type="ECO:0000313" key="2">
    <source>
        <dbReference type="EMBL" id="MBV7271946.1"/>
    </source>
</evidence>
<organism evidence="2 3">
    <name type="scientific">Clostridium thailandense</name>
    <dbReference type="NCBI Taxonomy" id="2794346"/>
    <lineage>
        <taxon>Bacteria</taxon>
        <taxon>Bacillati</taxon>
        <taxon>Bacillota</taxon>
        <taxon>Clostridia</taxon>
        <taxon>Eubacteriales</taxon>
        <taxon>Clostridiaceae</taxon>
        <taxon>Clostridium</taxon>
    </lineage>
</organism>
<keyword evidence="1" id="KW-0812">Transmembrane</keyword>
<feature type="transmembrane region" description="Helical" evidence="1">
    <location>
        <begin position="20"/>
        <end position="36"/>
    </location>
</feature>
<dbReference type="AlphaFoldDB" id="A0A949TRG3"/>
<keyword evidence="1" id="KW-0472">Membrane</keyword>
<dbReference type="EMBL" id="JAEEGC010000014">
    <property type="protein sequence ID" value="MBV7271946.1"/>
    <property type="molecule type" value="Genomic_DNA"/>
</dbReference>
<reference evidence="2" key="1">
    <citation type="submission" date="2020-12" db="EMBL/GenBank/DDBJ databases">
        <title>Clostridium thailandense sp. nov., a novel acetogenic bacterium isolated from peat land soil in Thailand.</title>
        <authorList>
            <person name="Chaikitkaew S."/>
            <person name="Birkeland N.K."/>
        </authorList>
    </citation>
    <scope>NUCLEOTIDE SEQUENCE</scope>
    <source>
        <strain evidence="2">PL3</strain>
    </source>
</reference>
<proteinExistence type="predicted"/>
<sequence length="62" mass="7000">MSRKCFNSPKKSCKRKKRKTGWIIGSIGVGIVITFIIPVWGWIIAVGGALIYCGWYLIENNK</sequence>
<protein>
    <submittedName>
        <fullName evidence="2">Uncharacterized protein</fullName>
    </submittedName>
</protein>
<accession>A0A949TRG3</accession>
<name>A0A949TRG3_9CLOT</name>
<evidence type="ECO:0000256" key="1">
    <source>
        <dbReference type="SAM" id="Phobius"/>
    </source>
</evidence>
<keyword evidence="3" id="KW-1185">Reference proteome</keyword>
<comment type="caution">
    <text evidence="2">The sequence shown here is derived from an EMBL/GenBank/DDBJ whole genome shotgun (WGS) entry which is preliminary data.</text>
</comment>
<evidence type="ECO:0000313" key="3">
    <source>
        <dbReference type="Proteomes" id="UP000694308"/>
    </source>
</evidence>